<dbReference type="AlphaFoldDB" id="A0A553IAZ0"/>
<reference evidence="3" key="1">
    <citation type="submission" date="2019-06" db="EMBL/GenBank/DDBJ databases">
        <title>Draft genome sequence of the griseofulvin-producing fungus Xylaria cubensis strain G536.</title>
        <authorList>
            <person name="Mead M.E."/>
            <person name="Raja H.A."/>
            <person name="Steenwyk J.L."/>
            <person name="Knowles S.L."/>
            <person name="Oberlies N.H."/>
            <person name="Rokas A."/>
        </authorList>
    </citation>
    <scope>NUCLEOTIDE SEQUENCE [LARGE SCALE GENOMIC DNA]</scope>
    <source>
        <strain evidence="3">G536</strain>
    </source>
</reference>
<evidence type="ECO:0008006" key="4">
    <source>
        <dbReference type="Google" id="ProtNLM"/>
    </source>
</evidence>
<gene>
    <name evidence="2" type="ORF">FHL15_001644</name>
</gene>
<dbReference type="EMBL" id="VFLP01000006">
    <property type="protein sequence ID" value="TRX97366.1"/>
    <property type="molecule type" value="Genomic_DNA"/>
</dbReference>
<evidence type="ECO:0000313" key="3">
    <source>
        <dbReference type="Proteomes" id="UP000319160"/>
    </source>
</evidence>
<feature type="transmembrane region" description="Helical" evidence="1">
    <location>
        <begin position="331"/>
        <end position="349"/>
    </location>
</feature>
<keyword evidence="1" id="KW-1133">Transmembrane helix</keyword>
<sequence length="359" mass="38971">MLTRTAWSRDVRPNNSGVTYSRRSYYYDREFSDSIVRPTDRSESSLSGRSTATRYREQGLGLNEAYDHTFFPPVGARSDLSPSAGRIAKRQYEDTITRHRKSSDWFDNAFQRGRVLQSAGTDDDDDDEGVYALQDCSPPKPAQALSGIHSQVPTVAVPPESEPGLAVAGLDLQTIAQGIVVAADVLVRITEAYQRIRDSDGYGGGSSNDDAADDEFFGLNLDPYHLEAGPPRQLRSLSRIPPLRTLSARKTVAQRAQVAASSATRTASPQEDTSCQSTNTTTAKSILPPLPAGKRVCYYLIATVFFGVLASFGLALWWAQSQADVSAGFTIGGYVIAVDALVVAVVGVVHRPGCRCWKV</sequence>
<evidence type="ECO:0000313" key="2">
    <source>
        <dbReference type="EMBL" id="TRX97366.1"/>
    </source>
</evidence>
<keyword evidence="1" id="KW-0472">Membrane</keyword>
<comment type="caution">
    <text evidence="2">The sequence shown here is derived from an EMBL/GenBank/DDBJ whole genome shotgun (WGS) entry which is preliminary data.</text>
</comment>
<feature type="transmembrane region" description="Helical" evidence="1">
    <location>
        <begin position="296"/>
        <end position="319"/>
    </location>
</feature>
<dbReference type="OrthoDB" id="4778284at2759"/>
<dbReference type="Proteomes" id="UP000319160">
    <property type="component" value="Unassembled WGS sequence"/>
</dbReference>
<organism evidence="2 3">
    <name type="scientific">Xylaria flabelliformis</name>
    <dbReference type="NCBI Taxonomy" id="2512241"/>
    <lineage>
        <taxon>Eukaryota</taxon>
        <taxon>Fungi</taxon>
        <taxon>Dikarya</taxon>
        <taxon>Ascomycota</taxon>
        <taxon>Pezizomycotina</taxon>
        <taxon>Sordariomycetes</taxon>
        <taxon>Xylariomycetidae</taxon>
        <taxon>Xylariales</taxon>
        <taxon>Xylariaceae</taxon>
        <taxon>Xylaria</taxon>
    </lineage>
</organism>
<name>A0A553IAZ0_9PEZI</name>
<keyword evidence="1" id="KW-0812">Transmembrane</keyword>
<protein>
    <recommendedName>
        <fullName evidence="4">Transmembrane protein</fullName>
    </recommendedName>
</protein>
<keyword evidence="3" id="KW-1185">Reference proteome</keyword>
<accession>A0A553IAZ0</accession>
<proteinExistence type="predicted"/>
<evidence type="ECO:0000256" key="1">
    <source>
        <dbReference type="SAM" id="Phobius"/>
    </source>
</evidence>